<proteinExistence type="predicted"/>
<gene>
    <name evidence="1" type="ORF">LV89_00685</name>
</gene>
<dbReference type="EMBL" id="QGGO01000003">
    <property type="protein sequence ID" value="PWK28481.1"/>
    <property type="molecule type" value="Genomic_DNA"/>
</dbReference>
<dbReference type="OrthoDB" id="9786422at2"/>
<dbReference type="Gene3D" id="3.40.630.30">
    <property type="match status" value="1"/>
</dbReference>
<reference evidence="1 2" key="1">
    <citation type="submission" date="2018-05" db="EMBL/GenBank/DDBJ databases">
        <title>Genomic Encyclopedia of Archaeal and Bacterial Type Strains, Phase II (KMG-II): from individual species to whole genera.</title>
        <authorList>
            <person name="Goeker M."/>
        </authorList>
    </citation>
    <scope>NUCLEOTIDE SEQUENCE [LARGE SCALE GENOMIC DNA]</scope>
    <source>
        <strain evidence="1 2">DSM 22214</strain>
    </source>
</reference>
<protein>
    <recommendedName>
        <fullName evidence="3">Acetyltransferase (GNAT) family protein</fullName>
    </recommendedName>
</protein>
<comment type="caution">
    <text evidence="1">The sequence shown here is derived from an EMBL/GenBank/DDBJ whole genome shotgun (WGS) entry which is preliminary data.</text>
</comment>
<evidence type="ECO:0008006" key="3">
    <source>
        <dbReference type="Google" id="ProtNLM"/>
    </source>
</evidence>
<dbReference type="RefSeq" id="WP_146199067.1">
    <property type="nucleotide sequence ID" value="NZ_QGGO01000003.1"/>
</dbReference>
<dbReference type="AlphaFoldDB" id="A0A316EE57"/>
<sequence length="316" mass="36910">MKYQLIISENAHPVPDNSFNFQEYFFNEIQHLEHQGGDTLFTFYWQNINSQTIEARFSVIINNKIAYSPLRATFGGIEFSESLSEISLHQFLEQVVSFLISKNISEIHINSYPEKYLSVQQKYILENCLQKLHFQIKYTEHNYEIDIAEKSFLDTIVSPRAKQLLKKSIRNGLIFNKELNPDFLTIHAFIANSRLRKNRPMTMTLEQLTEHFHKFPDNFQIFSVYDIDVLIAIGVTIKINSDIIYTFYLADHEDYLKISPTISLLSSIYKYAQKESYKILDLGIATDKGILNEGLARFKRSLGGQLSEKKTYFRKI</sequence>
<dbReference type="Proteomes" id="UP000245489">
    <property type="component" value="Unassembled WGS sequence"/>
</dbReference>
<organism evidence="1 2">
    <name type="scientific">Arcicella aurantiaca</name>
    <dbReference type="NCBI Taxonomy" id="591202"/>
    <lineage>
        <taxon>Bacteria</taxon>
        <taxon>Pseudomonadati</taxon>
        <taxon>Bacteroidota</taxon>
        <taxon>Cytophagia</taxon>
        <taxon>Cytophagales</taxon>
        <taxon>Flectobacillaceae</taxon>
        <taxon>Arcicella</taxon>
    </lineage>
</organism>
<accession>A0A316EE57</accession>
<dbReference type="SUPFAM" id="SSF55729">
    <property type="entry name" value="Acyl-CoA N-acyltransferases (Nat)"/>
    <property type="match status" value="1"/>
</dbReference>
<evidence type="ECO:0000313" key="1">
    <source>
        <dbReference type="EMBL" id="PWK28481.1"/>
    </source>
</evidence>
<name>A0A316EE57_9BACT</name>
<dbReference type="InterPro" id="IPR016181">
    <property type="entry name" value="Acyl_CoA_acyltransferase"/>
</dbReference>
<evidence type="ECO:0000313" key="2">
    <source>
        <dbReference type="Proteomes" id="UP000245489"/>
    </source>
</evidence>
<keyword evidence="2" id="KW-1185">Reference proteome</keyword>